<accession>A0A6J1VXK6</accession>
<evidence type="ECO:0000256" key="7">
    <source>
        <dbReference type="SAM" id="MobiDB-lite"/>
    </source>
</evidence>
<gene>
    <name evidence="10" type="primary">ESPN</name>
</gene>
<feature type="compositionally biased region" description="Pro residues" evidence="7">
    <location>
        <begin position="440"/>
        <end position="473"/>
    </location>
</feature>
<feature type="domain" description="WH2" evidence="8">
    <location>
        <begin position="655"/>
        <end position="672"/>
    </location>
</feature>
<feature type="repeat" description="ANK" evidence="5">
    <location>
        <begin position="178"/>
        <end position="200"/>
    </location>
</feature>
<feature type="region of interest" description="Disordered" evidence="7">
    <location>
        <begin position="343"/>
        <end position="410"/>
    </location>
</feature>
<feature type="compositionally biased region" description="Basic and acidic residues" evidence="7">
    <location>
        <begin position="343"/>
        <end position="356"/>
    </location>
</feature>
<evidence type="ECO:0000256" key="2">
    <source>
        <dbReference type="ARBA" id="ARBA00022737"/>
    </source>
</evidence>
<dbReference type="GO" id="GO:0032420">
    <property type="term" value="C:stereocilium"/>
    <property type="evidence" value="ECO:0007669"/>
    <property type="project" value="UniProtKB-SubCell"/>
</dbReference>
<keyword evidence="6" id="KW-0175">Coiled coil</keyword>
<dbReference type="Pfam" id="PF00023">
    <property type="entry name" value="Ank"/>
    <property type="match status" value="2"/>
</dbReference>
<reference evidence="10" key="1">
    <citation type="submission" date="2025-08" db="UniProtKB">
        <authorList>
            <consortium name="RefSeq"/>
        </authorList>
    </citation>
    <scope>IDENTIFICATION</scope>
</reference>
<dbReference type="KEGG" id="nss:113427102"/>
<dbReference type="InterPro" id="IPR052420">
    <property type="entry name" value="Espin/Espin-like"/>
</dbReference>
<feature type="region of interest" description="Disordered" evidence="7">
    <location>
        <begin position="564"/>
        <end position="749"/>
    </location>
</feature>
<evidence type="ECO:0000313" key="9">
    <source>
        <dbReference type="Proteomes" id="UP000504612"/>
    </source>
</evidence>
<dbReference type="GeneID" id="113427102"/>
<feature type="compositionally biased region" description="Low complexity" evidence="7">
    <location>
        <begin position="385"/>
        <end position="396"/>
    </location>
</feature>
<feature type="compositionally biased region" description="Polar residues" evidence="7">
    <location>
        <begin position="359"/>
        <end position="384"/>
    </location>
</feature>
<dbReference type="PROSITE" id="PS51082">
    <property type="entry name" value="WH2"/>
    <property type="match status" value="1"/>
</dbReference>
<keyword evidence="2" id="KW-0677">Repeat</keyword>
<feature type="compositionally biased region" description="Low complexity" evidence="7">
    <location>
        <begin position="700"/>
        <end position="710"/>
    </location>
</feature>
<evidence type="ECO:0000256" key="5">
    <source>
        <dbReference type="PROSITE-ProRule" id="PRU00023"/>
    </source>
</evidence>
<dbReference type="Gene3D" id="1.25.40.20">
    <property type="entry name" value="Ankyrin repeat-containing domain"/>
    <property type="match status" value="1"/>
</dbReference>
<comment type="subcellular location">
    <subcellularLocation>
        <location evidence="1">Cell projection</location>
        <location evidence="1">Stereocilium</location>
    </subcellularLocation>
</comment>
<keyword evidence="3" id="KW-1009">Hearing</keyword>
<feature type="compositionally biased region" description="Low complexity" evidence="7">
    <location>
        <begin position="625"/>
        <end position="646"/>
    </location>
</feature>
<dbReference type="PRINTS" id="PR01217">
    <property type="entry name" value="PRICHEXTENSN"/>
</dbReference>
<feature type="repeat" description="ANK" evidence="5">
    <location>
        <begin position="212"/>
        <end position="245"/>
    </location>
</feature>
<keyword evidence="4 5" id="KW-0040">ANK repeat</keyword>
<dbReference type="SMART" id="SM00248">
    <property type="entry name" value="ANK"/>
    <property type="match status" value="9"/>
</dbReference>
<evidence type="ECO:0000256" key="3">
    <source>
        <dbReference type="ARBA" id="ARBA00022740"/>
    </source>
</evidence>
<feature type="compositionally biased region" description="Pro residues" evidence="7">
    <location>
        <begin position="602"/>
        <end position="624"/>
    </location>
</feature>
<dbReference type="InterPro" id="IPR003124">
    <property type="entry name" value="WH2_dom"/>
</dbReference>
<feature type="compositionally biased region" description="Polar residues" evidence="7">
    <location>
        <begin position="671"/>
        <end position="694"/>
    </location>
</feature>
<dbReference type="GO" id="GO:0051015">
    <property type="term" value="F:actin filament binding"/>
    <property type="evidence" value="ECO:0007669"/>
    <property type="project" value="TreeGrafter"/>
</dbReference>
<dbReference type="GO" id="GO:0051017">
    <property type="term" value="P:actin filament bundle assembly"/>
    <property type="evidence" value="ECO:0007669"/>
    <property type="project" value="TreeGrafter"/>
</dbReference>
<dbReference type="SUPFAM" id="SSF48403">
    <property type="entry name" value="Ankyrin repeat"/>
    <property type="match status" value="1"/>
</dbReference>
<dbReference type="PROSITE" id="PS50297">
    <property type="entry name" value="ANK_REP_REGION"/>
    <property type="match status" value="5"/>
</dbReference>
<dbReference type="InterPro" id="IPR002110">
    <property type="entry name" value="Ankyrin_rpt"/>
</dbReference>
<feature type="coiled-coil region" evidence="6">
    <location>
        <begin position="773"/>
        <end position="841"/>
    </location>
</feature>
<feature type="region of interest" description="Disordered" evidence="7">
    <location>
        <begin position="424"/>
        <end position="476"/>
    </location>
</feature>
<protein>
    <submittedName>
        <fullName evidence="10">LOW QUALITY PROTEIN: espin</fullName>
    </submittedName>
</protein>
<dbReference type="Proteomes" id="UP000504612">
    <property type="component" value="Unplaced"/>
</dbReference>
<dbReference type="RefSeq" id="XP_026545348.1">
    <property type="nucleotide sequence ID" value="XM_026689563.1"/>
</dbReference>
<keyword evidence="9" id="KW-1185">Reference proteome</keyword>
<proteinExistence type="predicted"/>
<dbReference type="CTD" id="83715"/>
<feature type="region of interest" description="Disordered" evidence="7">
    <location>
        <begin position="493"/>
        <end position="546"/>
    </location>
</feature>
<evidence type="ECO:0000256" key="4">
    <source>
        <dbReference type="ARBA" id="ARBA00023043"/>
    </source>
</evidence>
<dbReference type="GO" id="GO:0007605">
    <property type="term" value="P:sensory perception of sound"/>
    <property type="evidence" value="ECO:0007669"/>
    <property type="project" value="UniProtKB-KW"/>
</dbReference>
<dbReference type="GO" id="GO:0005737">
    <property type="term" value="C:cytoplasm"/>
    <property type="evidence" value="ECO:0007669"/>
    <property type="project" value="TreeGrafter"/>
</dbReference>
<feature type="repeat" description="ANK" evidence="5">
    <location>
        <begin position="278"/>
        <end position="310"/>
    </location>
</feature>
<dbReference type="FunFam" id="1.25.40.20:FF:000125">
    <property type="entry name" value="Putative espin"/>
    <property type="match status" value="1"/>
</dbReference>
<dbReference type="PROSITE" id="PS50088">
    <property type="entry name" value="ANK_REPEAT"/>
    <property type="match status" value="5"/>
</dbReference>
<feature type="repeat" description="ANK" evidence="5">
    <location>
        <begin position="246"/>
        <end position="273"/>
    </location>
</feature>
<dbReference type="Pfam" id="PF12796">
    <property type="entry name" value="Ank_2"/>
    <property type="match status" value="3"/>
</dbReference>
<dbReference type="SMART" id="SM00246">
    <property type="entry name" value="WH2"/>
    <property type="match status" value="1"/>
</dbReference>
<sequence length="868" mass="93100">MAGERALLAARQGDLEALKALLPPPADRGVPLLPPAALRDPLGASPVHHAARAGKLRCLRYLVEDAALGAQGRARNGATPAHDAAATGHLACLQWLLGPGGCRVQDADHSGATVLHLAARFGHHDITDWLLRFGGSDPLVPTETGALPVHYAATKGDLPSLHLILGHCPSSVNAQTKNGATPLYLACQEGHLEIIQYLVKECGADPHLRANDGMTPLHAAAQMGHNTVIVWLMSFTNAHLSEQDEDGATPMHFAASRGHAKVLSWLLLHGGEIVVDQWGGTPLHDAAENGELECCQILVVNGVDLSLRDQEGNTAADLADYNGHSQCAKYLRTVENMSVEHRVLSRDPSADTELKQPDSGLSSPHTTVSAPQTHLETGSPSSIFSNYDSSHSSQSSTGEKHPPIFVPGVPKTALTDMQTYMDMLNPELAPGPAKPGGQTSPPPPPSFPAPSPPPPPRAPPPPPGAPAPSPPEMPHTAEIYVQAKNNLRHVNSESLKQEVSGGVGGLQRTDPSRRSKRFSKQPSTGDYYKRLDSGGGEQNKRTSRMAHSEEVRIQIFFGVGGIQLEPWTGGALGAPPRPSQASLLSSEKVHNGSAAEKTPTGEAPPPAPPLPEGGCSPPPPPPLPAEHTPPSTGQRRSSSSTGSTKSFNMMSPAADNSELLAEIKAGKSLKPTPQSKGLTTIFSSCGQAGTNVSSPWKMVPSSSSSSSPGGTPTPPSTPEEASGFRASGSPKLEVNGSMTPFGSPTGHRDLEALIPTHDEQGKPIPEWKRQVMLRKLQMKVQEEEEKRHKEREDEARLAGMPAWRRDIFRKKMEEERLQKRREEEKLRRIEEEKEKEQAEKLKTLGFDENKLTPWQRQIILKKGDMAKY</sequence>
<dbReference type="AlphaFoldDB" id="A0A6J1VXK6"/>
<name>A0A6J1VXK6_9SAUR</name>
<evidence type="ECO:0000259" key="8">
    <source>
        <dbReference type="PROSITE" id="PS51082"/>
    </source>
</evidence>
<evidence type="ECO:0000256" key="1">
    <source>
        <dbReference type="ARBA" id="ARBA00004645"/>
    </source>
</evidence>
<dbReference type="PANTHER" id="PTHR24153">
    <property type="entry name" value="ESPIN"/>
    <property type="match status" value="1"/>
</dbReference>
<evidence type="ECO:0000313" key="10">
    <source>
        <dbReference type="RefSeq" id="XP_026545348.1"/>
    </source>
</evidence>
<dbReference type="InterPro" id="IPR036770">
    <property type="entry name" value="Ankyrin_rpt-contain_sf"/>
</dbReference>
<dbReference type="PANTHER" id="PTHR24153:SF14">
    <property type="entry name" value="ESPIN"/>
    <property type="match status" value="1"/>
</dbReference>
<organism evidence="9 10">
    <name type="scientific">Notechis scutatus</name>
    <name type="common">mainland tiger snake</name>
    <dbReference type="NCBI Taxonomy" id="8663"/>
    <lineage>
        <taxon>Eukaryota</taxon>
        <taxon>Metazoa</taxon>
        <taxon>Chordata</taxon>
        <taxon>Craniata</taxon>
        <taxon>Vertebrata</taxon>
        <taxon>Euteleostomi</taxon>
        <taxon>Lepidosauria</taxon>
        <taxon>Squamata</taxon>
        <taxon>Bifurcata</taxon>
        <taxon>Unidentata</taxon>
        <taxon>Episquamata</taxon>
        <taxon>Toxicofera</taxon>
        <taxon>Serpentes</taxon>
        <taxon>Colubroidea</taxon>
        <taxon>Elapidae</taxon>
        <taxon>Hydrophiinae</taxon>
        <taxon>Notechis</taxon>
    </lineage>
</organism>
<evidence type="ECO:0000256" key="6">
    <source>
        <dbReference type="SAM" id="Coils"/>
    </source>
</evidence>
<dbReference type="FunFam" id="1.25.40.20:FF:000190">
    <property type="entry name" value="Putative espin"/>
    <property type="match status" value="1"/>
</dbReference>
<feature type="repeat" description="ANK" evidence="5">
    <location>
        <begin position="110"/>
        <end position="134"/>
    </location>
</feature>